<dbReference type="AlphaFoldDB" id="A0A395TX24"/>
<name>A0A395TX24_VIBCL</name>
<sequence length="93" mass="10636">MRCLWCAYYISTKVEKLSLVLLIVFVIWGVALNVAISATSGHLDESTYKLVQDSIKAKDVPTTWFFFVIGVLVWNSILEWVAQKLMKHDEENA</sequence>
<feature type="transmembrane region" description="Helical" evidence="1">
    <location>
        <begin position="20"/>
        <end position="43"/>
    </location>
</feature>
<protein>
    <submittedName>
        <fullName evidence="2">Uncharacterized protein</fullName>
    </submittedName>
</protein>
<evidence type="ECO:0000313" key="2">
    <source>
        <dbReference type="EMBL" id="RGP89283.1"/>
    </source>
</evidence>
<reference evidence="2 3" key="1">
    <citation type="journal article" date="2017" name="Emerg. Infect. Dis.">
        <title>Carbapenemase VCC-1-Producing Vibrio cholerae in Coastal Waters of Germany.</title>
        <authorList>
            <person name="Hammerl J.A."/>
            <person name="Jackel C."/>
            <person name="Bortolaia V."/>
            <person name="Schwartz K."/>
            <person name="Bier N."/>
            <person name="Hendriksen R.S."/>
            <person name="Guerra B."/>
            <person name="Strauch E."/>
        </authorList>
    </citation>
    <scope>NUCLEOTIDE SEQUENCE [LARGE SCALE GENOMIC DNA]</scope>
    <source>
        <strain evidence="2 3">VN-2825</strain>
    </source>
</reference>
<feature type="transmembrane region" description="Helical" evidence="1">
    <location>
        <begin position="63"/>
        <end position="82"/>
    </location>
</feature>
<evidence type="ECO:0000256" key="1">
    <source>
        <dbReference type="SAM" id="Phobius"/>
    </source>
</evidence>
<gene>
    <name evidence="2" type="ORF">BC353_19430</name>
</gene>
<accession>A0A395TX24</accession>
<keyword evidence="1" id="KW-1133">Transmembrane helix</keyword>
<organism evidence="2 3">
    <name type="scientific">Vibrio cholerae</name>
    <dbReference type="NCBI Taxonomy" id="666"/>
    <lineage>
        <taxon>Bacteria</taxon>
        <taxon>Pseudomonadati</taxon>
        <taxon>Pseudomonadota</taxon>
        <taxon>Gammaproteobacteria</taxon>
        <taxon>Vibrionales</taxon>
        <taxon>Vibrionaceae</taxon>
        <taxon>Vibrio</taxon>
    </lineage>
</organism>
<evidence type="ECO:0000313" key="3">
    <source>
        <dbReference type="Proteomes" id="UP000266701"/>
    </source>
</evidence>
<keyword evidence="1" id="KW-0812">Transmembrane</keyword>
<comment type="caution">
    <text evidence="2">The sequence shown here is derived from an EMBL/GenBank/DDBJ whole genome shotgun (WGS) entry which is preliminary data.</text>
</comment>
<dbReference type="Proteomes" id="UP000266701">
    <property type="component" value="Unassembled WGS sequence"/>
</dbReference>
<dbReference type="EMBL" id="MCBA01000091">
    <property type="protein sequence ID" value="RGP89283.1"/>
    <property type="molecule type" value="Genomic_DNA"/>
</dbReference>
<keyword evidence="1" id="KW-0472">Membrane</keyword>
<proteinExistence type="predicted"/>